<feature type="signal peptide" evidence="7">
    <location>
        <begin position="1"/>
        <end position="27"/>
    </location>
</feature>
<evidence type="ECO:0000256" key="2">
    <source>
        <dbReference type="ARBA" id="ARBA00010047"/>
    </source>
</evidence>
<comment type="similarity">
    <text evidence="2">Belongs to the twisted gastrulation protein family.</text>
</comment>
<gene>
    <name evidence="10" type="ORF">L9F63_007559</name>
</gene>
<dbReference type="AlphaFoldDB" id="A0AAD7Z8B8"/>
<dbReference type="InterPro" id="IPR057635">
    <property type="entry name" value="Tsg_N"/>
</dbReference>
<dbReference type="Pfam" id="PF04668">
    <property type="entry name" value="Tsg"/>
    <property type="match status" value="1"/>
</dbReference>
<keyword evidence="5 7" id="KW-0732">Signal</keyword>
<comment type="caution">
    <text evidence="10">The sequence shown here is derived from an EMBL/GenBank/DDBJ whole genome shotgun (WGS) entry which is preliminary data.</text>
</comment>
<evidence type="ECO:0000256" key="1">
    <source>
        <dbReference type="ARBA" id="ARBA00004613"/>
    </source>
</evidence>
<keyword evidence="11" id="KW-1185">Reference proteome</keyword>
<name>A0AAD7Z8B8_DIPPU</name>
<dbReference type="PANTHER" id="PTHR12312">
    <property type="entry name" value="TWISTED GASTRULATION PROTEIN HOMOLOG 1-A-RELATED"/>
    <property type="match status" value="1"/>
</dbReference>
<evidence type="ECO:0000313" key="10">
    <source>
        <dbReference type="EMBL" id="KAJ9575625.1"/>
    </source>
</evidence>
<feature type="chain" id="PRO_5042196804" description="Protein twisted gastrulation" evidence="7">
    <location>
        <begin position="28"/>
        <end position="254"/>
    </location>
</feature>
<evidence type="ECO:0000313" key="11">
    <source>
        <dbReference type="Proteomes" id="UP001233999"/>
    </source>
</evidence>
<keyword evidence="4" id="KW-0964">Secreted</keyword>
<organism evidence="10 11">
    <name type="scientific">Diploptera punctata</name>
    <name type="common">Pacific beetle cockroach</name>
    <dbReference type="NCBI Taxonomy" id="6984"/>
    <lineage>
        <taxon>Eukaryota</taxon>
        <taxon>Metazoa</taxon>
        <taxon>Ecdysozoa</taxon>
        <taxon>Arthropoda</taxon>
        <taxon>Hexapoda</taxon>
        <taxon>Insecta</taxon>
        <taxon>Pterygota</taxon>
        <taxon>Neoptera</taxon>
        <taxon>Polyneoptera</taxon>
        <taxon>Dictyoptera</taxon>
        <taxon>Blattodea</taxon>
        <taxon>Blaberoidea</taxon>
        <taxon>Blaberidae</taxon>
        <taxon>Diplopterinae</taxon>
        <taxon>Diploptera</taxon>
    </lineage>
</organism>
<reference evidence="10" key="1">
    <citation type="journal article" date="2023" name="IScience">
        <title>Live-bearing cockroach genome reveals convergent evolutionary mechanisms linked to viviparity in insects and beyond.</title>
        <authorList>
            <person name="Fouks B."/>
            <person name="Harrison M.C."/>
            <person name="Mikhailova A.A."/>
            <person name="Marchal E."/>
            <person name="English S."/>
            <person name="Carruthers M."/>
            <person name="Jennings E.C."/>
            <person name="Chiamaka E.L."/>
            <person name="Frigard R.A."/>
            <person name="Pippel M."/>
            <person name="Attardo G.M."/>
            <person name="Benoit J.B."/>
            <person name="Bornberg-Bauer E."/>
            <person name="Tobe S.S."/>
        </authorList>
    </citation>
    <scope>NUCLEOTIDE SEQUENCE</scope>
    <source>
        <strain evidence="10">Stay&amp;Tobe</strain>
    </source>
</reference>
<evidence type="ECO:0000259" key="8">
    <source>
        <dbReference type="Pfam" id="PF04668"/>
    </source>
</evidence>
<keyword evidence="6" id="KW-0325">Glycoprotein</keyword>
<dbReference type="Proteomes" id="UP001233999">
    <property type="component" value="Unassembled WGS sequence"/>
</dbReference>
<feature type="non-terminal residue" evidence="10">
    <location>
        <position position="1"/>
    </location>
</feature>
<dbReference type="GO" id="GO:0030510">
    <property type="term" value="P:regulation of BMP signaling pathway"/>
    <property type="evidence" value="ECO:0007669"/>
    <property type="project" value="TreeGrafter"/>
</dbReference>
<sequence length="254" mass="29201">FSGYSRKMLRWMTVLVATLCVMNVVDSCNEAVCASVVSKCMLTQSCKCDLKNCSCCKDCFSCLGDLYSECCSCFINMCPKQNETGSALSKKSHVEEFTDPYPSLFEALTSEPDTQGRWITFTFPVDFDVVSYRPKLEKELKYWTQSAEQEVAPMKDIITLNCTVVYMSQCMSWNKCKQSCRSTGAVSYRWFHDGCCECIGERCINYGIDESRCLNCPMKEQQIFEEDKDLLTYDYNNEYEDEIEDEERDGALKR</sequence>
<feature type="domain" description="Tsg C-terminal" evidence="8">
    <location>
        <begin position="88"/>
        <end position="217"/>
    </location>
</feature>
<dbReference type="InterPro" id="IPR057726">
    <property type="entry name" value="Tsg_C"/>
</dbReference>
<evidence type="ECO:0000256" key="7">
    <source>
        <dbReference type="SAM" id="SignalP"/>
    </source>
</evidence>
<feature type="non-terminal residue" evidence="10">
    <location>
        <position position="254"/>
    </location>
</feature>
<evidence type="ECO:0000256" key="3">
    <source>
        <dbReference type="ARBA" id="ARBA00022473"/>
    </source>
</evidence>
<keyword evidence="3" id="KW-0217">Developmental protein</keyword>
<evidence type="ECO:0000256" key="6">
    <source>
        <dbReference type="ARBA" id="ARBA00023180"/>
    </source>
</evidence>
<evidence type="ECO:0000256" key="5">
    <source>
        <dbReference type="ARBA" id="ARBA00022729"/>
    </source>
</evidence>
<dbReference type="InterPro" id="IPR006761">
    <property type="entry name" value="Tsg"/>
</dbReference>
<evidence type="ECO:0000256" key="4">
    <source>
        <dbReference type="ARBA" id="ARBA00022525"/>
    </source>
</evidence>
<dbReference type="PANTHER" id="PTHR12312:SF16">
    <property type="entry name" value="TWISTED GASTRULATION PROTEIN HOMOLOG 1-A-RELATED"/>
    <property type="match status" value="1"/>
</dbReference>
<accession>A0AAD7Z8B8</accession>
<evidence type="ECO:0008006" key="12">
    <source>
        <dbReference type="Google" id="ProtNLM"/>
    </source>
</evidence>
<dbReference type="Pfam" id="PF23782">
    <property type="entry name" value="Tsg_N"/>
    <property type="match status" value="1"/>
</dbReference>
<proteinExistence type="inferred from homology"/>
<evidence type="ECO:0000259" key="9">
    <source>
        <dbReference type="Pfam" id="PF23782"/>
    </source>
</evidence>
<comment type="subcellular location">
    <subcellularLocation>
        <location evidence="1">Secreted</location>
    </subcellularLocation>
</comment>
<dbReference type="EMBL" id="JASPKZ010009828">
    <property type="protein sequence ID" value="KAJ9575625.1"/>
    <property type="molecule type" value="Genomic_DNA"/>
</dbReference>
<feature type="domain" description="Tsg N-terminal" evidence="9">
    <location>
        <begin position="27"/>
        <end position="84"/>
    </location>
</feature>
<reference evidence="10" key="2">
    <citation type="submission" date="2023-05" db="EMBL/GenBank/DDBJ databases">
        <authorList>
            <person name="Fouks B."/>
        </authorList>
    </citation>
    <scope>NUCLEOTIDE SEQUENCE</scope>
    <source>
        <strain evidence="10">Stay&amp;Tobe</strain>
        <tissue evidence="10">Testes</tissue>
    </source>
</reference>
<dbReference type="GO" id="GO:0005615">
    <property type="term" value="C:extracellular space"/>
    <property type="evidence" value="ECO:0007669"/>
    <property type="project" value="TreeGrafter"/>
</dbReference>
<protein>
    <recommendedName>
        <fullName evidence="12">Protein twisted gastrulation</fullName>
    </recommendedName>
</protein>